<evidence type="ECO:0000313" key="2">
    <source>
        <dbReference type="Proteomes" id="UP000005104"/>
    </source>
</evidence>
<gene>
    <name evidence="1" type="ORF">DesyoDRAFT_3961</name>
</gene>
<dbReference type="STRING" id="768710.DesyoDRAFT_3961"/>
<evidence type="ECO:0000313" key="1">
    <source>
        <dbReference type="EMBL" id="EHQ90934.1"/>
    </source>
</evidence>
<dbReference type="OrthoDB" id="3173587at2"/>
<dbReference type="AlphaFoldDB" id="H5Y5Z5"/>
<protein>
    <submittedName>
        <fullName evidence="1">Uncharacterized protein</fullName>
    </submittedName>
</protein>
<dbReference type="eggNOG" id="ENOG502Z852">
    <property type="taxonomic scope" value="Bacteria"/>
</dbReference>
<dbReference type="Pfam" id="PF19677">
    <property type="entry name" value="DUF6179"/>
    <property type="match status" value="1"/>
</dbReference>
<reference evidence="1 2" key="1">
    <citation type="submission" date="2011-11" db="EMBL/GenBank/DDBJ databases">
        <title>The Noncontiguous Finished genome of Desulfosporosinus youngiae DSM 17734.</title>
        <authorList>
            <consortium name="US DOE Joint Genome Institute (JGI-PGF)"/>
            <person name="Lucas S."/>
            <person name="Han J."/>
            <person name="Lapidus A."/>
            <person name="Cheng J.-F."/>
            <person name="Goodwin L."/>
            <person name="Pitluck S."/>
            <person name="Peters L."/>
            <person name="Ovchinnikova G."/>
            <person name="Lu M."/>
            <person name="Land M.L."/>
            <person name="Hauser L."/>
            <person name="Pester M."/>
            <person name="Spring S."/>
            <person name="Ollivier B."/>
            <person name="Rattei T."/>
            <person name="Klenk H.-P."/>
            <person name="Wagner M."/>
            <person name="Loy A."/>
            <person name="Woyke T.J."/>
        </authorList>
    </citation>
    <scope>NUCLEOTIDE SEQUENCE [LARGE SCALE GENOMIC DNA]</scope>
    <source>
        <strain evidence="1 2">DSM 17734</strain>
    </source>
</reference>
<keyword evidence="2" id="KW-1185">Reference proteome</keyword>
<dbReference type="InterPro" id="IPR045751">
    <property type="entry name" value="DUF6179"/>
</dbReference>
<dbReference type="EMBL" id="CM001441">
    <property type="protein sequence ID" value="EHQ90934.1"/>
    <property type="molecule type" value="Genomic_DNA"/>
</dbReference>
<dbReference type="HOGENOM" id="CLU_048856_0_0_9"/>
<name>H5Y5Z5_9FIRM</name>
<dbReference type="Proteomes" id="UP000005104">
    <property type="component" value="Chromosome"/>
</dbReference>
<organism evidence="1 2">
    <name type="scientific">Desulfosporosinus youngiae DSM 17734</name>
    <dbReference type="NCBI Taxonomy" id="768710"/>
    <lineage>
        <taxon>Bacteria</taxon>
        <taxon>Bacillati</taxon>
        <taxon>Bacillota</taxon>
        <taxon>Clostridia</taxon>
        <taxon>Eubacteriales</taxon>
        <taxon>Desulfitobacteriaceae</taxon>
        <taxon>Desulfosporosinus</taxon>
    </lineage>
</organism>
<accession>H5Y5Z5</accession>
<proteinExistence type="predicted"/>
<sequence length="454" mass="51772">MLNIEKRQIINPNNLSGEFYFTSILAEVYANQLMSNSEIETIQMQCLKFLANKVERYNCGDSSSIKVETAESIMKSNLYTIGIYLKSFPDADSAVKALKSAGIPEMYQKGRALINAKIHSSKHIYEQVKGNKIMTLNYTYNQTLDDTGIGSFFMSYDPDYAAHEVAASFDYQLCNPITDLTGIEYIQKYLDNLLLENRFCSYFDPEKIHHLLSGYDEGYQDLLINIFEQVMTAAIGCILTNRKVVELALSKEEVQGLNYNLLKDDDSLLTLKICQASEKVLKELKVTSLLLKNYVDRSLPRITATILNAVRTKTLSKTFVAPVNPDLKPKIQFISGEKMDDKEYRKLIDELLICRYSSDKLALIKEKVRSFGDMEDILLDAELSGEEITSVLSILGDVEIAALIRKYPFNSEIEAVDLSEPERALRSYLRRYFQLVGSEQQERILEISNQLHRF</sequence>